<organism evidence="1 2">
    <name type="scientific">Trichonephila clavata</name>
    <name type="common">Joro spider</name>
    <name type="synonym">Nephila clavata</name>
    <dbReference type="NCBI Taxonomy" id="2740835"/>
    <lineage>
        <taxon>Eukaryota</taxon>
        <taxon>Metazoa</taxon>
        <taxon>Ecdysozoa</taxon>
        <taxon>Arthropoda</taxon>
        <taxon>Chelicerata</taxon>
        <taxon>Arachnida</taxon>
        <taxon>Araneae</taxon>
        <taxon>Araneomorphae</taxon>
        <taxon>Entelegynae</taxon>
        <taxon>Araneoidea</taxon>
        <taxon>Nephilidae</taxon>
        <taxon>Trichonephila</taxon>
    </lineage>
</organism>
<dbReference type="AlphaFoldDB" id="A0A8X6HYE8"/>
<evidence type="ECO:0000313" key="1">
    <source>
        <dbReference type="EMBL" id="GFR32252.1"/>
    </source>
</evidence>
<dbReference type="OrthoDB" id="10380680at2759"/>
<dbReference type="EMBL" id="BMAO01019701">
    <property type="protein sequence ID" value="GFR32252.1"/>
    <property type="molecule type" value="Genomic_DNA"/>
</dbReference>
<evidence type="ECO:0000313" key="2">
    <source>
        <dbReference type="Proteomes" id="UP000887116"/>
    </source>
</evidence>
<accession>A0A8X6HYE8</accession>
<dbReference type="Proteomes" id="UP000887116">
    <property type="component" value="Unassembled WGS sequence"/>
</dbReference>
<protein>
    <submittedName>
        <fullName evidence="1">Uncharacterized protein</fullName>
    </submittedName>
</protein>
<proteinExistence type="predicted"/>
<name>A0A8X6HYE8_TRICU</name>
<sequence>MANFCVDAGRIFPQRPLVVSVGIRTPFNMYAAWGLRALCTIVVVDVQPYPWDRVNNVPGKGHCWFGVPPVVWRRKSNFFCFVFMPKSHEFGIE</sequence>
<reference evidence="1" key="1">
    <citation type="submission" date="2020-07" db="EMBL/GenBank/DDBJ databases">
        <title>Multicomponent nature underlies the extraordinary mechanical properties of spider dragline silk.</title>
        <authorList>
            <person name="Kono N."/>
            <person name="Nakamura H."/>
            <person name="Mori M."/>
            <person name="Yoshida Y."/>
            <person name="Ohtoshi R."/>
            <person name="Malay A.D."/>
            <person name="Moran D.A.P."/>
            <person name="Tomita M."/>
            <person name="Numata K."/>
            <person name="Arakawa K."/>
        </authorList>
    </citation>
    <scope>NUCLEOTIDE SEQUENCE</scope>
</reference>
<keyword evidence="2" id="KW-1185">Reference proteome</keyword>
<gene>
    <name evidence="1" type="ORF">TNCT_357521</name>
</gene>
<comment type="caution">
    <text evidence="1">The sequence shown here is derived from an EMBL/GenBank/DDBJ whole genome shotgun (WGS) entry which is preliminary data.</text>
</comment>